<proteinExistence type="predicted"/>
<dbReference type="RefSeq" id="XP_012191546.1">
    <property type="nucleotide sequence ID" value="XM_012336156.1"/>
</dbReference>
<evidence type="ECO:0000256" key="3">
    <source>
        <dbReference type="SAM" id="MobiDB-lite"/>
    </source>
</evidence>
<feature type="compositionally biased region" description="Low complexity" evidence="3">
    <location>
        <begin position="373"/>
        <end position="403"/>
    </location>
</feature>
<sequence length="428" mass="47362">MVRNDAQLTMDEEDYEAQRQANIKANLELMKELGLYPGSSSLFQTPKKASIAAKAKSKSASKSVPADAEEYESSAARVQRPRRITRSVSRTLDSPKKPKGRGMKRALSDNDVYPAKISRSRLDRYNTDSDSDDDYHSYHRPSGSSHNTLNPARHYRSSDELQRSADRLGVRIHNPKTFGAIPGIPIGTHWSKRIDCSTDAVHAPTVAGISGNEHLGCWSICLSGGYEDDVDLGDTFTYTGSGGRDLKGTKQNPKNLRTAPQSSDQKWEGKNAALQKSVRSGKVVRVVRGWKAGGRYAPSEGYVYCGLYRVERCWMERGRSGFRVCKFEFRRVGGQDPLPTFDHEEEEKELSEEDKETEVQGESSSATNTVIDLLSPSPAPSSLSTHSFTSPISPHPILKSSSSSFDRASYYIITDDEDEPQPIIISSS</sequence>
<dbReference type="GO" id="GO:0016567">
    <property type="term" value="P:protein ubiquitination"/>
    <property type="evidence" value="ECO:0007669"/>
    <property type="project" value="TreeGrafter"/>
</dbReference>
<dbReference type="InterPro" id="IPR003105">
    <property type="entry name" value="SRA_YDG"/>
</dbReference>
<gene>
    <name evidence="5" type="ORF">PHSY_005547</name>
</gene>
<dbReference type="PANTHER" id="PTHR14140:SF27">
    <property type="entry name" value="OS04G0289800 PROTEIN"/>
    <property type="match status" value="1"/>
</dbReference>
<feature type="compositionally biased region" description="Polar residues" evidence="3">
    <location>
        <begin position="360"/>
        <end position="370"/>
    </location>
</feature>
<keyword evidence="6" id="KW-1185">Reference proteome</keyword>
<dbReference type="Proteomes" id="UP000014071">
    <property type="component" value="Unassembled WGS sequence"/>
</dbReference>
<evidence type="ECO:0000313" key="5">
    <source>
        <dbReference type="EMBL" id="GAC97959.1"/>
    </source>
</evidence>
<keyword evidence="1 2" id="KW-0539">Nucleus</keyword>
<evidence type="ECO:0000313" key="6">
    <source>
        <dbReference type="Proteomes" id="UP000014071"/>
    </source>
</evidence>
<feature type="region of interest" description="Disordered" evidence="3">
    <location>
        <begin position="241"/>
        <end position="271"/>
    </location>
</feature>
<dbReference type="SMART" id="SM00466">
    <property type="entry name" value="SRA"/>
    <property type="match status" value="1"/>
</dbReference>
<accession>R9P9D4</accession>
<feature type="compositionally biased region" description="Low complexity" evidence="3">
    <location>
        <begin position="47"/>
        <end position="63"/>
    </location>
</feature>
<feature type="region of interest" description="Disordered" evidence="3">
    <location>
        <begin position="38"/>
        <end position="160"/>
    </location>
</feature>
<feature type="domain" description="YDG" evidence="4">
    <location>
        <begin position="179"/>
        <end position="331"/>
    </location>
</feature>
<dbReference type="GeneID" id="24110825"/>
<dbReference type="GO" id="GO:0061630">
    <property type="term" value="F:ubiquitin protein ligase activity"/>
    <property type="evidence" value="ECO:0007669"/>
    <property type="project" value="TreeGrafter"/>
</dbReference>
<name>R9P9D4_PSEHS</name>
<dbReference type="OrthoDB" id="2270193at2759"/>
<feature type="region of interest" description="Disordered" evidence="3">
    <location>
        <begin position="350"/>
        <end position="403"/>
    </location>
</feature>
<dbReference type="InterPro" id="IPR015947">
    <property type="entry name" value="PUA-like_sf"/>
</dbReference>
<protein>
    <recommendedName>
        <fullName evidence="4">YDG domain-containing protein</fullName>
    </recommendedName>
</protein>
<dbReference type="FunFam" id="2.30.280.10:FF:000005">
    <property type="entry name" value="E3 ubiquitin-protein ligase UHRF1"/>
    <property type="match status" value="1"/>
</dbReference>
<dbReference type="eggNOG" id="ENOG502QRDQ">
    <property type="taxonomic scope" value="Eukaryota"/>
</dbReference>
<dbReference type="EMBL" id="DF238814">
    <property type="protein sequence ID" value="GAC97959.1"/>
    <property type="molecule type" value="Genomic_DNA"/>
</dbReference>
<dbReference type="SUPFAM" id="SSF88697">
    <property type="entry name" value="PUA domain-like"/>
    <property type="match status" value="1"/>
</dbReference>
<feature type="compositionally biased region" description="Polar residues" evidence="3">
    <location>
        <begin position="249"/>
        <end position="264"/>
    </location>
</feature>
<evidence type="ECO:0000259" key="4">
    <source>
        <dbReference type="PROSITE" id="PS51015"/>
    </source>
</evidence>
<dbReference type="InterPro" id="IPR045134">
    <property type="entry name" value="UHRF1/2-like"/>
</dbReference>
<evidence type="ECO:0000256" key="1">
    <source>
        <dbReference type="ARBA" id="ARBA00023242"/>
    </source>
</evidence>
<comment type="subcellular location">
    <subcellularLocation>
        <location evidence="2">Nucleus</location>
    </subcellularLocation>
</comment>
<dbReference type="PROSITE" id="PS51015">
    <property type="entry name" value="YDG"/>
    <property type="match status" value="1"/>
</dbReference>
<dbReference type="InterPro" id="IPR036987">
    <property type="entry name" value="SRA-YDG_sf"/>
</dbReference>
<dbReference type="STRING" id="1305764.R9P9D4"/>
<organism evidence="5 6">
    <name type="scientific">Pseudozyma hubeiensis (strain SY62)</name>
    <name type="common">Yeast</name>
    <dbReference type="NCBI Taxonomy" id="1305764"/>
    <lineage>
        <taxon>Eukaryota</taxon>
        <taxon>Fungi</taxon>
        <taxon>Dikarya</taxon>
        <taxon>Basidiomycota</taxon>
        <taxon>Ustilaginomycotina</taxon>
        <taxon>Ustilaginomycetes</taxon>
        <taxon>Ustilaginales</taxon>
        <taxon>Ustilaginaceae</taxon>
        <taxon>Pseudozyma</taxon>
    </lineage>
</organism>
<dbReference type="GO" id="GO:0005634">
    <property type="term" value="C:nucleus"/>
    <property type="evidence" value="ECO:0007669"/>
    <property type="project" value="UniProtKB-SubCell"/>
</dbReference>
<dbReference type="HOGENOM" id="CLU_033265_1_0_1"/>
<dbReference type="Gene3D" id="2.30.280.10">
    <property type="entry name" value="SRA-YDG"/>
    <property type="match status" value="1"/>
</dbReference>
<dbReference type="GO" id="GO:0044027">
    <property type="term" value="P:negative regulation of gene expression via chromosomal CpG island methylation"/>
    <property type="evidence" value="ECO:0007669"/>
    <property type="project" value="TreeGrafter"/>
</dbReference>
<reference evidence="6" key="1">
    <citation type="journal article" date="2013" name="Genome Announc.">
        <title>Draft genome sequence of the basidiomycetous yeast-like fungus Pseudozyma hubeiensis SY62, which produces an abundant amount of the biosurfactant mannosylerythritol lipids.</title>
        <authorList>
            <person name="Konishi M."/>
            <person name="Hatada Y."/>
            <person name="Horiuchi J."/>
        </authorList>
    </citation>
    <scope>NUCLEOTIDE SEQUENCE [LARGE SCALE GENOMIC DNA]</scope>
    <source>
        <strain evidence="6">SY62</strain>
    </source>
</reference>
<dbReference type="Pfam" id="PF02182">
    <property type="entry name" value="SAD_SRA"/>
    <property type="match status" value="1"/>
</dbReference>
<dbReference type="AlphaFoldDB" id="R9P9D4"/>
<evidence type="ECO:0000256" key="2">
    <source>
        <dbReference type="PROSITE-ProRule" id="PRU00358"/>
    </source>
</evidence>
<dbReference type="PANTHER" id="PTHR14140">
    <property type="entry name" value="E3 UBIQUITIN-PROTEIN LIGASE UHRF-RELATED"/>
    <property type="match status" value="1"/>
</dbReference>